<dbReference type="AlphaFoldDB" id="A0A5S3UPV4"/>
<evidence type="ECO:0008006" key="3">
    <source>
        <dbReference type="Google" id="ProtNLM"/>
    </source>
</evidence>
<dbReference type="Proteomes" id="UP000305729">
    <property type="component" value="Chromosome 1"/>
</dbReference>
<proteinExistence type="predicted"/>
<evidence type="ECO:0000313" key="2">
    <source>
        <dbReference type="Proteomes" id="UP000305729"/>
    </source>
</evidence>
<evidence type="ECO:0000313" key="1">
    <source>
        <dbReference type="EMBL" id="QPB83464.1"/>
    </source>
</evidence>
<sequence length="191" mass="21574">MFKFCRFNSKNTSLYQQYLMFKARVFATEFGWNISLSDSFPPSALKDSYDDTSIFVGCFCKREMIGVARVSGPKEPKPYSQLYEGYDALGCNFVVVTSVAVTPEYRGKKIATSIEEGVGKVTIGRRIMEEVELLSGELGSEYQFLTAGYGRSEKFFCDLGFTIIRSKYDMDWAPVPLVDCVKPVKLKSKIK</sequence>
<dbReference type="InterPro" id="IPR016181">
    <property type="entry name" value="Acyl_CoA_acyltransferase"/>
</dbReference>
<dbReference type="RefSeq" id="WP_138539752.1">
    <property type="nucleotide sequence ID" value="NZ_CP045429.1"/>
</dbReference>
<dbReference type="SUPFAM" id="SSF55729">
    <property type="entry name" value="Acyl-CoA N-acyltransferases (Nat)"/>
    <property type="match status" value="1"/>
</dbReference>
<dbReference type="EMBL" id="CP045429">
    <property type="protein sequence ID" value="QPB83464.1"/>
    <property type="molecule type" value="Genomic_DNA"/>
</dbReference>
<reference evidence="1 2" key="1">
    <citation type="submission" date="2019-10" db="EMBL/GenBank/DDBJ databases">
        <title>Pseudoalteromonas rubra S4059.</title>
        <authorList>
            <person name="Paulsen S."/>
            <person name="Wang X."/>
        </authorList>
    </citation>
    <scope>NUCLEOTIDE SEQUENCE [LARGE SCALE GENOMIC DNA]</scope>
    <source>
        <strain evidence="1 2">S4059</strain>
    </source>
</reference>
<organism evidence="1 2">
    <name type="scientific">Pseudoalteromonas rubra</name>
    <dbReference type="NCBI Taxonomy" id="43658"/>
    <lineage>
        <taxon>Bacteria</taxon>
        <taxon>Pseudomonadati</taxon>
        <taxon>Pseudomonadota</taxon>
        <taxon>Gammaproteobacteria</taxon>
        <taxon>Alteromonadales</taxon>
        <taxon>Pseudoalteromonadaceae</taxon>
        <taxon>Pseudoalteromonas</taxon>
    </lineage>
</organism>
<dbReference type="Gene3D" id="3.40.630.30">
    <property type="match status" value="1"/>
</dbReference>
<gene>
    <name evidence="1" type="ORF">CWC22_010885</name>
</gene>
<protein>
    <recommendedName>
        <fullName evidence="3">Acyl-homoserine-lactone synthase</fullName>
    </recommendedName>
</protein>
<accession>A0A5S3UPV4</accession>
<name>A0A5S3UPV4_9GAMM</name>